<dbReference type="SUPFAM" id="SSF46955">
    <property type="entry name" value="Putative DNA-binding domain"/>
    <property type="match status" value="1"/>
</dbReference>
<dbReference type="PROSITE" id="PS50937">
    <property type="entry name" value="HTH_MERR_2"/>
    <property type="match status" value="1"/>
</dbReference>
<dbReference type="Gene3D" id="1.10.1660.10">
    <property type="match status" value="1"/>
</dbReference>
<evidence type="ECO:0000256" key="3">
    <source>
        <dbReference type="ARBA" id="ARBA00023125"/>
    </source>
</evidence>
<dbReference type="InterPro" id="IPR009061">
    <property type="entry name" value="DNA-bd_dom_put_sf"/>
</dbReference>
<feature type="domain" description="HTH merR-type" evidence="5">
    <location>
        <begin position="1"/>
        <end position="70"/>
    </location>
</feature>
<organism evidence="6 7">
    <name type="scientific">Streptococcus equinus ATCC 700338</name>
    <dbReference type="NCBI Taxonomy" id="864569"/>
    <lineage>
        <taxon>Bacteria</taxon>
        <taxon>Bacillati</taxon>
        <taxon>Bacillota</taxon>
        <taxon>Bacilli</taxon>
        <taxon>Lactobacillales</taxon>
        <taxon>Streptococcaceae</taxon>
        <taxon>Streptococcus</taxon>
    </lineage>
</organism>
<gene>
    <name evidence="6" type="ORF">HMPREF9319_1115</name>
</gene>
<protein>
    <submittedName>
        <fullName evidence="6">Transcriptional regulator, MerR family</fullName>
    </submittedName>
</protein>
<evidence type="ECO:0000256" key="4">
    <source>
        <dbReference type="ARBA" id="ARBA00023163"/>
    </source>
</evidence>
<evidence type="ECO:0000313" key="6">
    <source>
        <dbReference type="EMBL" id="EFM27552.1"/>
    </source>
</evidence>
<dbReference type="RefSeq" id="WP_003065116.1">
    <property type="nucleotide sequence ID" value="NZ_GL397128.1"/>
</dbReference>
<keyword evidence="1" id="KW-0678">Repressor</keyword>
<dbReference type="GO" id="GO:0003700">
    <property type="term" value="F:DNA-binding transcription factor activity"/>
    <property type="evidence" value="ECO:0007669"/>
    <property type="project" value="InterPro"/>
</dbReference>
<reference evidence="6 7" key="1">
    <citation type="submission" date="2010-07" db="EMBL/GenBank/DDBJ databases">
        <authorList>
            <person name="Muzny D."/>
            <person name="Qin X."/>
            <person name="Deng J."/>
            <person name="Jiang H."/>
            <person name="Liu Y."/>
            <person name="Qu J."/>
            <person name="Song X.-Z."/>
            <person name="Zhang L."/>
            <person name="Thornton R."/>
            <person name="Coyle M."/>
            <person name="Francisco L."/>
            <person name="Jackson L."/>
            <person name="Javaid M."/>
            <person name="Korchina V."/>
            <person name="Kovar C."/>
            <person name="Mata R."/>
            <person name="Mathew T."/>
            <person name="Ngo R."/>
            <person name="Nguyen L."/>
            <person name="Nguyen N."/>
            <person name="Okwuonu G."/>
            <person name="Ongeri F."/>
            <person name="Pham C."/>
            <person name="Simmons D."/>
            <person name="Wilczek-Boney K."/>
            <person name="Hale W."/>
            <person name="Jakkamsetti A."/>
            <person name="Pham P."/>
            <person name="Ruth R."/>
            <person name="San Lucas F."/>
            <person name="Warren J."/>
            <person name="Zhang J."/>
            <person name="Zhao Z."/>
            <person name="Zhou C."/>
            <person name="Zhu D."/>
            <person name="Lee S."/>
            <person name="Bess C."/>
            <person name="Blankenburg K."/>
            <person name="Forbes L."/>
            <person name="Fu Q."/>
            <person name="Gubbala S."/>
            <person name="Hirani K."/>
            <person name="Jayaseelan J.C."/>
            <person name="Lara F."/>
            <person name="Munidasa M."/>
            <person name="Palculict T."/>
            <person name="Patil S."/>
            <person name="Pu L.-L."/>
            <person name="Saada N."/>
            <person name="Tang L."/>
            <person name="Weissenberger G."/>
            <person name="Zhu Y."/>
            <person name="Hemphill L."/>
            <person name="Shang Y."/>
            <person name="Youmans B."/>
            <person name="Ayvaz T."/>
            <person name="Ross M."/>
            <person name="Santibanez J."/>
            <person name="Aqrawi P."/>
            <person name="Gross S."/>
            <person name="Joshi V."/>
            <person name="Fowler G."/>
            <person name="Nazareth L."/>
            <person name="Reid J."/>
            <person name="Worley K."/>
            <person name="Petrosino J."/>
            <person name="Highlander S."/>
            <person name="Gibbs R."/>
        </authorList>
    </citation>
    <scope>NUCLEOTIDE SEQUENCE [LARGE SCALE GENOMIC DNA]</scope>
    <source>
        <strain evidence="6 7">ATCC 700338</strain>
    </source>
</reference>
<dbReference type="HOGENOM" id="CLU_060077_8_0_9"/>
<comment type="caution">
    <text evidence="6">The sequence shown here is derived from an EMBL/GenBank/DDBJ whole genome shotgun (WGS) entry which is preliminary data.</text>
</comment>
<keyword evidence="4" id="KW-0804">Transcription</keyword>
<proteinExistence type="predicted"/>
<dbReference type="CDD" id="cd01109">
    <property type="entry name" value="HTH_YyaN"/>
    <property type="match status" value="1"/>
</dbReference>
<dbReference type="GO" id="GO:0003677">
    <property type="term" value="F:DNA binding"/>
    <property type="evidence" value="ECO:0007669"/>
    <property type="project" value="UniProtKB-KW"/>
</dbReference>
<evidence type="ECO:0000256" key="1">
    <source>
        <dbReference type="ARBA" id="ARBA00022491"/>
    </source>
</evidence>
<dbReference type="Pfam" id="PF13411">
    <property type="entry name" value="MerR_1"/>
    <property type="match status" value="1"/>
</dbReference>
<dbReference type="InterPro" id="IPR047057">
    <property type="entry name" value="MerR_fam"/>
</dbReference>
<evidence type="ECO:0000256" key="2">
    <source>
        <dbReference type="ARBA" id="ARBA00023015"/>
    </source>
</evidence>
<dbReference type="InterPro" id="IPR000551">
    <property type="entry name" value="MerR-type_HTH_dom"/>
</dbReference>
<dbReference type="EMBL" id="AEEL01000014">
    <property type="protein sequence ID" value="EFM27552.1"/>
    <property type="molecule type" value="Genomic_DNA"/>
</dbReference>
<dbReference type="AlphaFoldDB" id="E0PE42"/>
<keyword evidence="3" id="KW-0238">DNA-binding</keyword>
<name>E0PE42_STREI</name>
<sequence length="130" mass="15228">MYSMKEASQLTGLTYDTIKFYCNKGLVPNVKRDKNNYRVFDQATIEWLKSLSCLKNCGMSIAEMQEYLELCIEGPSSIPQRQLMLLNKKDTLIKNLQSIQKALKYIDDKQQFYDDVLDNKIEYVSNLYFP</sequence>
<dbReference type="SMART" id="SM00422">
    <property type="entry name" value="HTH_MERR"/>
    <property type="match status" value="1"/>
</dbReference>
<dbReference type="Proteomes" id="UP000004290">
    <property type="component" value="Unassembled WGS sequence"/>
</dbReference>
<evidence type="ECO:0000259" key="5">
    <source>
        <dbReference type="PROSITE" id="PS50937"/>
    </source>
</evidence>
<keyword evidence="7" id="KW-1185">Reference proteome</keyword>
<keyword evidence="2" id="KW-0805">Transcription regulation</keyword>
<dbReference type="PANTHER" id="PTHR30204">
    <property type="entry name" value="REDOX-CYCLING DRUG-SENSING TRANSCRIPTIONAL ACTIVATOR SOXR"/>
    <property type="match status" value="1"/>
</dbReference>
<dbReference type="PANTHER" id="PTHR30204:SF69">
    <property type="entry name" value="MERR-FAMILY TRANSCRIPTIONAL REGULATOR"/>
    <property type="match status" value="1"/>
</dbReference>
<accession>E0PE42</accession>
<evidence type="ECO:0000313" key="7">
    <source>
        <dbReference type="Proteomes" id="UP000004290"/>
    </source>
</evidence>